<dbReference type="Gene3D" id="3.60.21.10">
    <property type="match status" value="1"/>
</dbReference>
<sequence length="84" mass="9669">MKFAVLTDIHGNYPALRAVLKEIDRRDDIEHIFCLGDMIAIGPDTNEVLETLFSRKDVSMITGNHDEAVLALVNRRRPFIRKEF</sequence>
<protein>
    <recommendedName>
        <fullName evidence="1">Calcineurin-like phosphoesterase domain-containing protein</fullName>
    </recommendedName>
</protein>
<gene>
    <name evidence="2" type="ORF">J8TS2_24890</name>
</gene>
<dbReference type="InterPro" id="IPR004843">
    <property type="entry name" value="Calcineurin-like_PHP"/>
</dbReference>
<dbReference type="SUPFAM" id="SSF56300">
    <property type="entry name" value="Metallo-dependent phosphatases"/>
    <property type="match status" value="1"/>
</dbReference>
<keyword evidence="3" id="KW-1185">Reference proteome</keyword>
<name>A0ABQ4KJM7_9BACI</name>
<proteinExistence type="predicted"/>
<dbReference type="InterPro" id="IPR050126">
    <property type="entry name" value="Ap4A_hydrolase"/>
</dbReference>
<evidence type="ECO:0000313" key="3">
    <source>
        <dbReference type="Proteomes" id="UP000679950"/>
    </source>
</evidence>
<dbReference type="Proteomes" id="UP000679950">
    <property type="component" value="Unassembled WGS sequence"/>
</dbReference>
<dbReference type="PANTHER" id="PTHR42850:SF2">
    <property type="entry name" value="BLL5683 PROTEIN"/>
    <property type="match status" value="1"/>
</dbReference>
<comment type="caution">
    <text evidence="2">The sequence shown here is derived from an EMBL/GenBank/DDBJ whole genome shotgun (WGS) entry which is preliminary data.</text>
</comment>
<evidence type="ECO:0000259" key="1">
    <source>
        <dbReference type="Pfam" id="PF00149"/>
    </source>
</evidence>
<dbReference type="PANTHER" id="PTHR42850">
    <property type="entry name" value="METALLOPHOSPHOESTERASE"/>
    <property type="match status" value="1"/>
</dbReference>
<evidence type="ECO:0000313" key="2">
    <source>
        <dbReference type="EMBL" id="GIN58170.1"/>
    </source>
</evidence>
<accession>A0ABQ4KJM7</accession>
<dbReference type="EMBL" id="BORB01000020">
    <property type="protein sequence ID" value="GIN58170.1"/>
    <property type="molecule type" value="Genomic_DNA"/>
</dbReference>
<organism evidence="2 3">
    <name type="scientific">Lederbergia ruris</name>
    <dbReference type="NCBI Taxonomy" id="217495"/>
    <lineage>
        <taxon>Bacteria</taxon>
        <taxon>Bacillati</taxon>
        <taxon>Bacillota</taxon>
        <taxon>Bacilli</taxon>
        <taxon>Bacillales</taxon>
        <taxon>Bacillaceae</taxon>
        <taxon>Lederbergia</taxon>
    </lineage>
</organism>
<dbReference type="Pfam" id="PF00149">
    <property type="entry name" value="Metallophos"/>
    <property type="match status" value="1"/>
</dbReference>
<reference evidence="2 3" key="1">
    <citation type="submission" date="2021-03" db="EMBL/GenBank/DDBJ databases">
        <title>Antimicrobial resistance genes in bacteria isolated from Japanese honey, and their potential for conferring macrolide and lincosamide resistance in the American foulbrood pathogen Paenibacillus larvae.</title>
        <authorList>
            <person name="Okamoto M."/>
            <person name="Kumagai M."/>
            <person name="Kanamori H."/>
            <person name="Takamatsu D."/>
        </authorList>
    </citation>
    <scope>NUCLEOTIDE SEQUENCE [LARGE SCALE GENOMIC DNA]</scope>
    <source>
        <strain evidence="2 3">J8TS2</strain>
    </source>
</reference>
<feature type="domain" description="Calcineurin-like phosphoesterase" evidence="1">
    <location>
        <begin position="1"/>
        <end position="68"/>
    </location>
</feature>
<dbReference type="InterPro" id="IPR029052">
    <property type="entry name" value="Metallo-depent_PP-like"/>
</dbReference>